<dbReference type="Pfam" id="PF02518">
    <property type="entry name" value="HATPase_c"/>
    <property type="match status" value="1"/>
</dbReference>
<dbReference type="InterPro" id="IPR003661">
    <property type="entry name" value="HisK_dim/P_dom"/>
</dbReference>
<proteinExistence type="predicted"/>
<keyword evidence="10" id="KW-1185">Reference proteome</keyword>
<dbReference type="InterPro" id="IPR000014">
    <property type="entry name" value="PAS"/>
</dbReference>
<dbReference type="SMART" id="SM00388">
    <property type="entry name" value="HisKA"/>
    <property type="match status" value="1"/>
</dbReference>
<dbReference type="SUPFAM" id="SSF47384">
    <property type="entry name" value="Homodimeric domain of signal transducing histidine kinase"/>
    <property type="match status" value="1"/>
</dbReference>
<feature type="domain" description="PAC" evidence="8">
    <location>
        <begin position="58"/>
        <end position="110"/>
    </location>
</feature>
<dbReference type="Pfam" id="PF13426">
    <property type="entry name" value="PAS_9"/>
    <property type="match status" value="2"/>
</dbReference>
<name>A0A518RKU4_9SPHN</name>
<dbReference type="PANTHER" id="PTHR43065:SF49">
    <property type="entry name" value="HISTIDINE KINASE"/>
    <property type="match status" value="1"/>
</dbReference>
<dbReference type="InterPro" id="IPR001610">
    <property type="entry name" value="PAC"/>
</dbReference>
<dbReference type="AlphaFoldDB" id="A0A518RKU4"/>
<dbReference type="PRINTS" id="PR00344">
    <property type="entry name" value="BCTRLSENSOR"/>
</dbReference>
<dbReference type="PROSITE" id="PS50113">
    <property type="entry name" value="PAC"/>
    <property type="match status" value="2"/>
</dbReference>
<evidence type="ECO:0000256" key="1">
    <source>
        <dbReference type="ARBA" id="ARBA00000085"/>
    </source>
</evidence>
<dbReference type="InterPro" id="IPR003594">
    <property type="entry name" value="HATPase_dom"/>
</dbReference>
<evidence type="ECO:0000313" key="9">
    <source>
        <dbReference type="EMBL" id="QDX28076.1"/>
    </source>
</evidence>
<dbReference type="Gene3D" id="3.40.50.2300">
    <property type="match status" value="1"/>
</dbReference>
<dbReference type="OrthoDB" id="9796100at2"/>
<dbReference type="SMART" id="SM00448">
    <property type="entry name" value="REC"/>
    <property type="match status" value="1"/>
</dbReference>
<dbReference type="SMART" id="SM00387">
    <property type="entry name" value="HATPase_c"/>
    <property type="match status" value="1"/>
</dbReference>
<dbReference type="InterPro" id="IPR004358">
    <property type="entry name" value="Sig_transdc_His_kin-like_C"/>
</dbReference>
<keyword evidence="3 4" id="KW-0597">Phosphoprotein</keyword>
<evidence type="ECO:0000259" key="5">
    <source>
        <dbReference type="PROSITE" id="PS50109"/>
    </source>
</evidence>
<dbReference type="CDD" id="cd00156">
    <property type="entry name" value="REC"/>
    <property type="match status" value="1"/>
</dbReference>
<dbReference type="InterPro" id="IPR011006">
    <property type="entry name" value="CheY-like_superfamily"/>
</dbReference>
<dbReference type="InterPro" id="IPR036097">
    <property type="entry name" value="HisK_dim/P_sf"/>
</dbReference>
<dbReference type="SMART" id="SM00091">
    <property type="entry name" value="PAS"/>
    <property type="match status" value="2"/>
</dbReference>
<protein>
    <recommendedName>
        <fullName evidence="2">histidine kinase</fullName>
        <ecNumber evidence="2">2.7.13.3</ecNumber>
    </recommendedName>
</protein>
<dbReference type="SMART" id="SM00086">
    <property type="entry name" value="PAC"/>
    <property type="match status" value="2"/>
</dbReference>
<evidence type="ECO:0000313" key="10">
    <source>
        <dbReference type="Proteomes" id="UP000318055"/>
    </source>
</evidence>
<dbReference type="InterPro" id="IPR036890">
    <property type="entry name" value="HATPase_C_sf"/>
</dbReference>
<dbReference type="CDD" id="cd00130">
    <property type="entry name" value="PAS"/>
    <property type="match status" value="2"/>
</dbReference>
<feature type="modified residue" description="4-aspartylphosphate" evidence="4">
    <location>
        <position position="540"/>
    </location>
</feature>
<evidence type="ECO:0000256" key="3">
    <source>
        <dbReference type="ARBA" id="ARBA00022553"/>
    </source>
</evidence>
<feature type="domain" description="Histidine kinase" evidence="5">
    <location>
        <begin position="258"/>
        <end position="471"/>
    </location>
</feature>
<comment type="catalytic activity">
    <reaction evidence="1">
        <text>ATP + protein L-histidine = ADP + protein N-phospho-L-histidine.</text>
        <dbReference type="EC" id="2.7.13.3"/>
    </reaction>
</comment>
<reference evidence="9 10" key="1">
    <citation type="submission" date="2019-07" db="EMBL/GenBank/DDBJ databases">
        <title>Sphingomonas alkalisoli sp. nov., isolated from rhizosphere soil of Suaedae salsa.</title>
        <authorList>
            <person name="Zhang H."/>
            <person name="Xu L."/>
            <person name="Zhang J.-X."/>
            <person name="Sun J.-Q."/>
        </authorList>
    </citation>
    <scope>NUCLEOTIDE SEQUENCE [LARGE SCALE GENOMIC DNA]</scope>
    <source>
        <strain evidence="9 10">XS-10</strain>
    </source>
</reference>
<dbReference type="KEGG" id="ssua:FPZ54_03010"/>
<evidence type="ECO:0000259" key="6">
    <source>
        <dbReference type="PROSITE" id="PS50110"/>
    </source>
</evidence>
<organism evidence="9 10">
    <name type="scientific">Sphingomonas suaedae</name>
    <dbReference type="NCBI Taxonomy" id="2599297"/>
    <lineage>
        <taxon>Bacteria</taxon>
        <taxon>Pseudomonadati</taxon>
        <taxon>Pseudomonadota</taxon>
        <taxon>Alphaproteobacteria</taxon>
        <taxon>Sphingomonadales</taxon>
        <taxon>Sphingomonadaceae</taxon>
        <taxon>Sphingomonas</taxon>
    </lineage>
</organism>
<dbReference type="Gene3D" id="1.10.287.130">
    <property type="match status" value="1"/>
</dbReference>
<feature type="domain" description="PAS" evidence="7">
    <location>
        <begin position="1"/>
        <end position="56"/>
    </location>
</feature>
<dbReference type="PROSITE" id="PS50112">
    <property type="entry name" value="PAS"/>
    <property type="match status" value="2"/>
</dbReference>
<evidence type="ECO:0000259" key="8">
    <source>
        <dbReference type="PROSITE" id="PS50113"/>
    </source>
</evidence>
<dbReference type="GO" id="GO:0000155">
    <property type="term" value="F:phosphorelay sensor kinase activity"/>
    <property type="evidence" value="ECO:0007669"/>
    <property type="project" value="InterPro"/>
</dbReference>
<dbReference type="Pfam" id="PF00072">
    <property type="entry name" value="Response_reg"/>
    <property type="match status" value="1"/>
</dbReference>
<dbReference type="InterPro" id="IPR001789">
    <property type="entry name" value="Sig_transdc_resp-reg_receiver"/>
</dbReference>
<dbReference type="InterPro" id="IPR035965">
    <property type="entry name" value="PAS-like_dom_sf"/>
</dbReference>
<sequence length="609" mass="67582">MLNAEGRIVTWNTGAERFKGYSADEIIGEHFSRFFSPEDQAAGVPARALNAAAHEGRFEAEGWRVRKDGSRFWAHAILDAIYGDDGSLKGFAKITRDITEKRRLEQATYESALQLKMLVEGVRDYAIYMLDPRGQITSWNSGAQAIKGYEEQEVLGQHFSLFYTEEDRARDMPTVALESSLRDGKFEAEAQRVRKNGSLFWAHVVIDPIFNQVGEHVGFAKITRDITERKQAEQELRHTQEALLQSQKLQALGELAGGIAHDFNNLMTVMRGSADFLLRQPDLPLEKRNRYLSIMLETSERATSLTSQLLAFARRQPLEPEVIDLSVRLDAVGEMLQRTLGSLYGLKFDLAPGLWPVEIDPAGLEAALLNAVVNARDAMPNGGRITISTANSTREQGDGVLLSIRDTGEGIPPETLQRVFEPFFTTKPTGKGTGLGLSQIHGYAVQSGGSARIESEVGKGTLVELWLPRTHKQRQVDRASARHAGLPPGLRVLLVEDSEHVRYFARQLLEDLGCKVVEASDGQDALLVLQEREFDLVFSDIVMPGRSGLELATQIRLSHAELPVLLASGYSSKQFIPINERKFPILRKPYKLETLAAGINQLIGAPEEA</sequence>
<dbReference type="SUPFAM" id="SSF52172">
    <property type="entry name" value="CheY-like"/>
    <property type="match status" value="1"/>
</dbReference>
<dbReference type="Gene3D" id="3.30.565.10">
    <property type="entry name" value="Histidine kinase-like ATPase, C-terminal domain"/>
    <property type="match status" value="1"/>
</dbReference>
<feature type="domain" description="Response regulatory" evidence="6">
    <location>
        <begin position="491"/>
        <end position="603"/>
    </location>
</feature>
<gene>
    <name evidence="9" type="ORF">FPZ54_03010</name>
</gene>
<dbReference type="SUPFAM" id="SSF55874">
    <property type="entry name" value="ATPase domain of HSP90 chaperone/DNA topoisomerase II/histidine kinase"/>
    <property type="match status" value="1"/>
</dbReference>
<dbReference type="PROSITE" id="PS50109">
    <property type="entry name" value="HIS_KIN"/>
    <property type="match status" value="1"/>
</dbReference>
<evidence type="ECO:0000256" key="4">
    <source>
        <dbReference type="PROSITE-ProRule" id="PRU00169"/>
    </source>
</evidence>
<dbReference type="Pfam" id="PF00512">
    <property type="entry name" value="HisKA"/>
    <property type="match status" value="1"/>
</dbReference>
<dbReference type="Proteomes" id="UP000318055">
    <property type="component" value="Chromosome"/>
</dbReference>
<dbReference type="PANTHER" id="PTHR43065">
    <property type="entry name" value="SENSOR HISTIDINE KINASE"/>
    <property type="match status" value="1"/>
</dbReference>
<feature type="domain" description="PAS" evidence="7">
    <location>
        <begin position="111"/>
        <end position="184"/>
    </location>
</feature>
<dbReference type="SUPFAM" id="SSF55785">
    <property type="entry name" value="PYP-like sensor domain (PAS domain)"/>
    <property type="match status" value="2"/>
</dbReference>
<dbReference type="InterPro" id="IPR005467">
    <property type="entry name" value="His_kinase_dom"/>
</dbReference>
<dbReference type="Gene3D" id="3.30.450.20">
    <property type="entry name" value="PAS domain"/>
    <property type="match status" value="2"/>
</dbReference>
<evidence type="ECO:0000256" key="2">
    <source>
        <dbReference type="ARBA" id="ARBA00012438"/>
    </source>
</evidence>
<evidence type="ECO:0000259" key="7">
    <source>
        <dbReference type="PROSITE" id="PS50112"/>
    </source>
</evidence>
<dbReference type="NCBIfam" id="TIGR00229">
    <property type="entry name" value="sensory_box"/>
    <property type="match status" value="2"/>
</dbReference>
<dbReference type="EC" id="2.7.13.3" evidence="2"/>
<dbReference type="CDD" id="cd00082">
    <property type="entry name" value="HisKA"/>
    <property type="match status" value="1"/>
</dbReference>
<dbReference type="EMBL" id="CP042239">
    <property type="protein sequence ID" value="QDX28076.1"/>
    <property type="molecule type" value="Genomic_DNA"/>
</dbReference>
<dbReference type="InterPro" id="IPR000700">
    <property type="entry name" value="PAS-assoc_C"/>
</dbReference>
<accession>A0A518RKU4</accession>
<dbReference type="PROSITE" id="PS50110">
    <property type="entry name" value="RESPONSE_REGULATORY"/>
    <property type="match status" value="1"/>
</dbReference>
<feature type="domain" description="PAC" evidence="8">
    <location>
        <begin position="186"/>
        <end position="238"/>
    </location>
</feature>